<dbReference type="GO" id="GO:0004674">
    <property type="term" value="F:protein serine/threonine kinase activity"/>
    <property type="evidence" value="ECO:0007669"/>
    <property type="project" value="UniProtKB-EC"/>
</dbReference>
<keyword evidence="7" id="KW-1185">Reference proteome</keyword>
<dbReference type="SMART" id="SM00220">
    <property type="entry name" value="S_TKc"/>
    <property type="match status" value="1"/>
</dbReference>
<name>A0A7K8AYD7_9CORV</name>
<comment type="similarity">
    <text evidence="1">Belongs to the protein kinase superfamily. STE Ser/Thr protein kinase family. STE20 subfamily.</text>
</comment>
<dbReference type="EC" id="2.7.11.1" evidence="2"/>
<dbReference type="GO" id="GO:0005524">
    <property type="term" value="F:ATP binding"/>
    <property type="evidence" value="ECO:0007669"/>
    <property type="project" value="UniProtKB-KW"/>
</dbReference>
<sequence length="141" mass="15960">SYLVGKELWLVMEYMDGGTLSDVINETHMSEEDIAAVSRECLQVLDFLHSNHVIHRDVKSCNILLRTDGSVKLGRYILADFGLSAQLIPERNQRSSVTGTSWWMAPEVVTGQPYGPKVDIWSFGIVGIEMVEREVPYWNES</sequence>
<feature type="non-terminal residue" evidence="6">
    <location>
        <position position="141"/>
    </location>
</feature>
<evidence type="ECO:0000313" key="7">
    <source>
        <dbReference type="Proteomes" id="UP000517678"/>
    </source>
</evidence>
<accession>A0A7K8AYD7</accession>
<dbReference type="InterPro" id="IPR008271">
    <property type="entry name" value="Ser/Thr_kinase_AS"/>
</dbReference>
<evidence type="ECO:0000256" key="4">
    <source>
        <dbReference type="ARBA" id="ARBA00022840"/>
    </source>
</evidence>
<protein>
    <recommendedName>
        <fullName evidence="2">non-specific serine/threonine protein kinase</fullName>
        <ecNumber evidence="2">2.7.11.1</ecNumber>
    </recommendedName>
</protein>
<dbReference type="AlphaFoldDB" id="A0A7K8AYD7"/>
<feature type="non-terminal residue" evidence="6">
    <location>
        <position position="1"/>
    </location>
</feature>
<keyword evidence="4" id="KW-0067">ATP-binding</keyword>
<feature type="domain" description="Protein kinase" evidence="5">
    <location>
        <begin position="1"/>
        <end position="141"/>
    </location>
</feature>
<keyword evidence="3" id="KW-0547">Nucleotide-binding</keyword>
<dbReference type="InterPro" id="IPR001245">
    <property type="entry name" value="Ser-Thr/Tyr_kinase_cat_dom"/>
</dbReference>
<reference evidence="6 7" key="1">
    <citation type="submission" date="2019-09" db="EMBL/GenBank/DDBJ databases">
        <title>Bird 10,000 Genomes (B10K) Project - Family phase.</title>
        <authorList>
            <person name="Zhang G."/>
        </authorList>
    </citation>
    <scope>NUCLEOTIDE SEQUENCE [LARGE SCALE GENOMIC DNA]</scope>
    <source>
        <strain evidence="6">B10K-DU-029-38</strain>
        <tissue evidence="6">Muscle</tissue>
    </source>
</reference>
<dbReference type="EMBL" id="VZTF01006031">
    <property type="protein sequence ID" value="NXB07704.1"/>
    <property type="molecule type" value="Genomic_DNA"/>
</dbReference>
<evidence type="ECO:0000256" key="1">
    <source>
        <dbReference type="ARBA" id="ARBA00008874"/>
    </source>
</evidence>
<evidence type="ECO:0000256" key="3">
    <source>
        <dbReference type="ARBA" id="ARBA00022741"/>
    </source>
</evidence>
<evidence type="ECO:0000313" key="6">
    <source>
        <dbReference type="EMBL" id="NXB07704.1"/>
    </source>
</evidence>
<dbReference type="InterPro" id="IPR011009">
    <property type="entry name" value="Kinase-like_dom_sf"/>
</dbReference>
<dbReference type="Gene3D" id="1.10.510.10">
    <property type="entry name" value="Transferase(Phosphotransferase) domain 1"/>
    <property type="match status" value="1"/>
</dbReference>
<dbReference type="InterPro" id="IPR000719">
    <property type="entry name" value="Prot_kinase_dom"/>
</dbReference>
<dbReference type="InterPro" id="IPR051931">
    <property type="entry name" value="PAK3-like"/>
</dbReference>
<keyword evidence="6" id="KW-0808">Transferase</keyword>
<keyword evidence="6" id="KW-0418">Kinase</keyword>
<evidence type="ECO:0000259" key="5">
    <source>
        <dbReference type="PROSITE" id="PS50011"/>
    </source>
</evidence>
<dbReference type="PRINTS" id="PR00109">
    <property type="entry name" value="TYRKINASE"/>
</dbReference>
<comment type="caution">
    <text evidence="6">The sequence shown here is derived from an EMBL/GenBank/DDBJ whole genome shotgun (WGS) entry which is preliminary data.</text>
</comment>
<dbReference type="PANTHER" id="PTHR45832:SF22">
    <property type="entry name" value="SERINE_THREONINE-PROTEIN KINASE SAMKA-RELATED"/>
    <property type="match status" value="1"/>
</dbReference>
<evidence type="ECO:0000256" key="2">
    <source>
        <dbReference type="ARBA" id="ARBA00012513"/>
    </source>
</evidence>
<proteinExistence type="inferred from homology"/>
<dbReference type="PROSITE" id="PS00108">
    <property type="entry name" value="PROTEIN_KINASE_ST"/>
    <property type="match status" value="1"/>
</dbReference>
<dbReference type="PROSITE" id="PS50011">
    <property type="entry name" value="PROTEIN_KINASE_DOM"/>
    <property type="match status" value="1"/>
</dbReference>
<dbReference type="SUPFAM" id="SSF56112">
    <property type="entry name" value="Protein kinase-like (PK-like)"/>
    <property type="match status" value="1"/>
</dbReference>
<dbReference type="PANTHER" id="PTHR45832">
    <property type="entry name" value="SERINE/THREONINE-PROTEIN KINASE SAMKA-RELATED-RELATED"/>
    <property type="match status" value="1"/>
</dbReference>
<dbReference type="Proteomes" id="UP000517678">
    <property type="component" value="Unassembled WGS sequence"/>
</dbReference>
<organism evidence="6 7">
    <name type="scientific">Cnemophilus loriae</name>
    <name type="common">Loria's bird-of-paradise</name>
    <dbReference type="NCBI Taxonomy" id="254448"/>
    <lineage>
        <taxon>Eukaryota</taxon>
        <taxon>Metazoa</taxon>
        <taxon>Chordata</taxon>
        <taxon>Craniata</taxon>
        <taxon>Vertebrata</taxon>
        <taxon>Euteleostomi</taxon>
        <taxon>Archelosauria</taxon>
        <taxon>Archosauria</taxon>
        <taxon>Dinosauria</taxon>
        <taxon>Saurischia</taxon>
        <taxon>Theropoda</taxon>
        <taxon>Coelurosauria</taxon>
        <taxon>Aves</taxon>
        <taxon>Neognathae</taxon>
        <taxon>Neoaves</taxon>
        <taxon>Telluraves</taxon>
        <taxon>Australaves</taxon>
        <taxon>Passeriformes</taxon>
        <taxon>Corvoidea</taxon>
        <taxon>Corvidae</taxon>
        <taxon>Cnemophilus</taxon>
    </lineage>
</organism>
<gene>
    <name evidence="6" type="primary">Pak3_1</name>
    <name evidence="6" type="ORF">CNELOR_R13721</name>
</gene>
<dbReference type="Pfam" id="PF00069">
    <property type="entry name" value="Pkinase"/>
    <property type="match status" value="1"/>
</dbReference>